<keyword evidence="5" id="KW-1185">Reference proteome</keyword>
<dbReference type="Gene3D" id="3.40.50.1390">
    <property type="entry name" value="Resolvase, N-terminal catalytic domain"/>
    <property type="match status" value="1"/>
</dbReference>
<accession>A0A4U7MR98</accession>
<dbReference type="PROSITE" id="PS51737">
    <property type="entry name" value="RECOMBINASE_DNA_BIND"/>
    <property type="match status" value="1"/>
</dbReference>
<evidence type="ECO:0000313" key="5">
    <source>
        <dbReference type="Proteomes" id="UP000306575"/>
    </source>
</evidence>
<protein>
    <submittedName>
        <fullName evidence="4">Recombinase family protein</fullName>
    </submittedName>
</protein>
<dbReference type="InterPro" id="IPR036162">
    <property type="entry name" value="Resolvase-like_N_sf"/>
</dbReference>
<dbReference type="InterPro" id="IPR006119">
    <property type="entry name" value="Resolv_N"/>
</dbReference>
<dbReference type="PANTHER" id="PTHR30461:SF23">
    <property type="entry name" value="DNA RECOMBINASE-RELATED"/>
    <property type="match status" value="1"/>
</dbReference>
<dbReference type="CDD" id="cd00338">
    <property type="entry name" value="Ser_Recombinase"/>
    <property type="match status" value="1"/>
</dbReference>
<dbReference type="GO" id="GO:0003677">
    <property type="term" value="F:DNA binding"/>
    <property type="evidence" value="ECO:0007669"/>
    <property type="project" value="InterPro"/>
</dbReference>
<organism evidence="4 5">
    <name type="scientific">Shimia litoralis</name>
    <dbReference type="NCBI Taxonomy" id="420403"/>
    <lineage>
        <taxon>Bacteria</taxon>
        <taxon>Pseudomonadati</taxon>
        <taxon>Pseudomonadota</taxon>
        <taxon>Alphaproteobacteria</taxon>
        <taxon>Rhodobacterales</taxon>
        <taxon>Roseobacteraceae</taxon>
    </lineage>
</organism>
<feature type="domain" description="Recombinase" evidence="3">
    <location>
        <begin position="153"/>
        <end position="299"/>
    </location>
</feature>
<evidence type="ECO:0000256" key="1">
    <source>
        <dbReference type="SAM" id="MobiDB-lite"/>
    </source>
</evidence>
<feature type="region of interest" description="Disordered" evidence="1">
    <location>
        <begin position="291"/>
        <end position="313"/>
    </location>
</feature>
<dbReference type="OrthoDB" id="7277848at2"/>
<dbReference type="SMART" id="SM00857">
    <property type="entry name" value="Resolvase"/>
    <property type="match status" value="1"/>
</dbReference>
<evidence type="ECO:0000259" key="3">
    <source>
        <dbReference type="PROSITE" id="PS51737"/>
    </source>
</evidence>
<dbReference type="SUPFAM" id="SSF53041">
    <property type="entry name" value="Resolvase-like"/>
    <property type="match status" value="1"/>
</dbReference>
<feature type="domain" description="Resolvase/invertase-type recombinase catalytic" evidence="2">
    <location>
        <begin position="6"/>
        <end position="164"/>
    </location>
</feature>
<dbReference type="Pfam" id="PF00239">
    <property type="entry name" value="Resolvase"/>
    <property type="match status" value="1"/>
</dbReference>
<dbReference type="InterPro" id="IPR025827">
    <property type="entry name" value="Zn_ribbon_recom_dom"/>
</dbReference>
<reference evidence="4 5" key="1">
    <citation type="submission" date="2019-04" db="EMBL/GenBank/DDBJ databases">
        <title>Genome sequence of Pelagicola litoralis CL-ES2.</title>
        <authorList>
            <person name="Cao J."/>
        </authorList>
    </citation>
    <scope>NUCLEOTIDE SEQUENCE [LARGE SCALE GENOMIC DNA]</scope>
    <source>
        <strain evidence="4 5">CL-ES2</strain>
    </source>
</reference>
<sequence length="564" mass="62642">MTKPLRAIIYACYSTDLQNPNSVQDQIDKCRIEARKQGWVVVGERADHGISGTRNDRPDFKELLKDVQARSCDIVLTESLDRISRDQEDAAHFFKQATYHDVEIYTLEHGIVNPIQLGFSSTMAAVFIDALAAKTHRGLTGKIRSGKSAGGRSYGYKVAQDTRGVEIVGELDIDEDEAIVIRRIFREFVAGRSAQQIAAGLNEDLIPSPRHKAGQGGHWKQNTINGNRARGTGILNNELYIGRRIWNRLNYRRDPDTRKKVSRLNDPDKWEVFEVPDLAILDMDLWEAAKERQDQQAKSRAQHAPTDKNGLSVSQGLRRRKYLLSGLLKCKTCQGNLTIGGGSGTRKTYYCANAKEKGPAVCSGMPGLRKDIIEENVVSRMRNGLLQEEAYQQFKKDFLRHQTAASQDGEAKLHLKDAQIREREAKKANLIEAVENGLGSKLIIEHLDKVDAELTKLKAQRAEATPQKIDLPDDLPMIYRAHVAELAETLSDETVAGRAGDALRDFINQIIIGYDADLNAHTVEFSGNLAEILNAKKPTGSAGLSTSTVKTLETFAKVGCGSRI</sequence>
<dbReference type="InterPro" id="IPR011109">
    <property type="entry name" value="DNA_bind_recombinase_dom"/>
</dbReference>
<dbReference type="EMBL" id="SULI01000043">
    <property type="protein sequence ID" value="TKZ15469.1"/>
    <property type="molecule type" value="Genomic_DNA"/>
</dbReference>
<evidence type="ECO:0000313" key="4">
    <source>
        <dbReference type="EMBL" id="TKZ15469.1"/>
    </source>
</evidence>
<dbReference type="Pfam" id="PF13408">
    <property type="entry name" value="Zn_ribbon_recom"/>
    <property type="match status" value="1"/>
</dbReference>
<gene>
    <name evidence="4" type="ORF">FAP39_17045</name>
</gene>
<dbReference type="Gene3D" id="3.90.1750.20">
    <property type="entry name" value="Putative Large Serine Recombinase, Chain B, Domain 2"/>
    <property type="match status" value="1"/>
</dbReference>
<dbReference type="InterPro" id="IPR050639">
    <property type="entry name" value="SSR_resolvase"/>
</dbReference>
<dbReference type="GO" id="GO:0000150">
    <property type="term" value="F:DNA strand exchange activity"/>
    <property type="evidence" value="ECO:0007669"/>
    <property type="project" value="InterPro"/>
</dbReference>
<dbReference type="PANTHER" id="PTHR30461">
    <property type="entry name" value="DNA-INVERTASE FROM LAMBDOID PROPHAGE"/>
    <property type="match status" value="1"/>
</dbReference>
<dbReference type="PROSITE" id="PS51736">
    <property type="entry name" value="RECOMBINASES_3"/>
    <property type="match status" value="1"/>
</dbReference>
<comment type="caution">
    <text evidence="4">The sequence shown here is derived from an EMBL/GenBank/DDBJ whole genome shotgun (WGS) entry which is preliminary data.</text>
</comment>
<dbReference type="Proteomes" id="UP000306575">
    <property type="component" value="Unassembled WGS sequence"/>
</dbReference>
<dbReference type="InterPro" id="IPR038109">
    <property type="entry name" value="DNA_bind_recomb_sf"/>
</dbReference>
<dbReference type="RefSeq" id="WP_138017578.1">
    <property type="nucleotide sequence ID" value="NZ_SULI01000043.1"/>
</dbReference>
<dbReference type="Pfam" id="PF07508">
    <property type="entry name" value="Recombinase"/>
    <property type="match status" value="1"/>
</dbReference>
<evidence type="ECO:0000259" key="2">
    <source>
        <dbReference type="PROSITE" id="PS51736"/>
    </source>
</evidence>
<dbReference type="AlphaFoldDB" id="A0A4U7MR98"/>
<proteinExistence type="predicted"/>
<name>A0A4U7MR98_9RHOB</name>